<dbReference type="PANTHER" id="PTHR12526">
    <property type="entry name" value="GLYCOSYLTRANSFERASE"/>
    <property type="match status" value="1"/>
</dbReference>
<feature type="domain" description="DUF3492" evidence="2">
    <location>
        <begin position="1"/>
        <end position="297"/>
    </location>
</feature>
<proteinExistence type="predicted"/>
<reference evidence="4" key="1">
    <citation type="submission" date="2023-07" db="EMBL/GenBank/DDBJ databases">
        <title>30 novel species of actinomycetes from the DSMZ collection.</title>
        <authorList>
            <person name="Nouioui I."/>
        </authorList>
    </citation>
    <scope>NUCLEOTIDE SEQUENCE [LARGE SCALE GENOMIC DNA]</scope>
    <source>
        <strain evidence="4">DSM 44915</strain>
    </source>
</reference>
<dbReference type="EMBL" id="JAVREO010000002">
    <property type="protein sequence ID" value="MDT0265477.1"/>
    <property type="molecule type" value="Genomic_DNA"/>
</dbReference>
<evidence type="ECO:0000313" key="4">
    <source>
        <dbReference type="Proteomes" id="UP001183410"/>
    </source>
</evidence>
<evidence type="ECO:0000259" key="2">
    <source>
        <dbReference type="Pfam" id="PF11997"/>
    </source>
</evidence>
<evidence type="ECO:0000256" key="1">
    <source>
        <dbReference type="ARBA" id="ARBA00021292"/>
    </source>
</evidence>
<dbReference type="InterPro" id="IPR022622">
    <property type="entry name" value="DUF3492"/>
</dbReference>
<organism evidence="3 4">
    <name type="scientific">Streptomyces chisholmiae</name>
    <dbReference type="NCBI Taxonomy" id="3075540"/>
    <lineage>
        <taxon>Bacteria</taxon>
        <taxon>Bacillati</taxon>
        <taxon>Actinomycetota</taxon>
        <taxon>Actinomycetes</taxon>
        <taxon>Kitasatosporales</taxon>
        <taxon>Streptomycetaceae</taxon>
        <taxon>Streptomyces</taxon>
    </lineage>
</organism>
<name>A0ABU2JKP0_9ACTN</name>
<protein>
    <recommendedName>
        <fullName evidence="1">D-inositol 3-phosphate glycosyltransferase</fullName>
    </recommendedName>
</protein>
<accession>A0ABU2JKP0</accession>
<dbReference type="Gene3D" id="3.40.50.2000">
    <property type="entry name" value="Glycogen Phosphorylase B"/>
    <property type="match status" value="2"/>
</dbReference>
<dbReference type="Pfam" id="PF13692">
    <property type="entry name" value="Glyco_trans_1_4"/>
    <property type="match status" value="1"/>
</dbReference>
<dbReference type="RefSeq" id="WP_311664831.1">
    <property type="nucleotide sequence ID" value="NZ_JAVREO010000002.1"/>
</dbReference>
<comment type="caution">
    <text evidence="3">The sequence shown here is derived from an EMBL/GenBank/DDBJ whole genome shotgun (WGS) entry which is preliminary data.</text>
</comment>
<dbReference type="Proteomes" id="UP001183410">
    <property type="component" value="Unassembled WGS sequence"/>
</dbReference>
<sequence length="533" mass="54848">MRVALLTEGGYPYAQGELVAWCERLVRGLPWHDFEVRALSRGRQQASGPRRPLPEQVRLVRTARLWGPPPGGRPSRLAGRAFAEAFEELTAGLTDDRAAGTGGGPGAGAAQADRFATGLRALADLAARHGGLARWLASEPAVAVLEAACRRPGVPRAAVGASVADLLTVAERMERALRPLSLDWYGGAADDPGLGAVDLCHAVGGGPAALPGLLARYLHGTPLLVTEFRVRLREHHVAALAGSAGHTVPPSAARAPVRALLAAFQLGLARAVYAAAQLITPGDARAGRWQRRCGAEPARLRQLWPGIDTRELLAVAERTSPAPVPLLVAAGPVDEHGDADGLLRAFARVREAEPAARLLLLGGPPPEPGGVPAARWCPPGSVEHRPAADPPARAAGWAAGAVAVCATVPDGFPTALVEAMCCGRPVVAADRGAAAEALGGTGVLVPAGDPVALAEATLALLHDPARRAALGAAARARALEVFAVERSLAALDAGYAELAGRAAAAGRVVPAWARRTIAEHPPPGVLATAEERP</sequence>
<dbReference type="SUPFAM" id="SSF53756">
    <property type="entry name" value="UDP-Glycosyltransferase/glycogen phosphorylase"/>
    <property type="match status" value="1"/>
</dbReference>
<dbReference type="PANTHER" id="PTHR12526:SF636">
    <property type="entry name" value="BLL3647 PROTEIN"/>
    <property type="match status" value="1"/>
</dbReference>
<dbReference type="Pfam" id="PF11997">
    <property type="entry name" value="DUF3492"/>
    <property type="match status" value="1"/>
</dbReference>
<keyword evidence="4" id="KW-1185">Reference proteome</keyword>
<evidence type="ECO:0000313" key="3">
    <source>
        <dbReference type="EMBL" id="MDT0265477.1"/>
    </source>
</evidence>
<gene>
    <name evidence="3" type="ORF">RM844_04125</name>
</gene>